<proteinExistence type="predicted"/>
<dbReference type="Pfam" id="PF00583">
    <property type="entry name" value="Acetyltransf_1"/>
    <property type="match status" value="1"/>
</dbReference>
<dbReference type="GO" id="GO:0016747">
    <property type="term" value="F:acyltransferase activity, transferring groups other than amino-acyl groups"/>
    <property type="evidence" value="ECO:0007669"/>
    <property type="project" value="InterPro"/>
</dbReference>
<dbReference type="PANTHER" id="PTHR43415">
    <property type="entry name" value="SPERMIDINE N(1)-ACETYLTRANSFERASE"/>
    <property type="match status" value="1"/>
</dbReference>
<accession>A0A0B7H0J8</accession>
<dbReference type="CDD" id="cd04301">
    <property type="entry name" value="NAT_SF"/>
    <property type="match status" value="1"/>
</dbReference>
<evidence type="ECO:0000313" key="2">
    <source>
        <dbReference type="EMBL" id="CEM63407.1"/>
    </source>
</evidence>
<reference evidence="3" key="1">
    <citation type="submission" date="2015-01" db="EMBL/GenBank/DDBJ databases">
        <authorList>
            <person name="Manzoor Shahid"/>
            <person name="Zubair Saima"/>
        </authorList>
    </citation>
    <scope>NUCLEOTIDE SEQUENCE [LARGE SCALE GENOMIC DNA]</scope>
    <source>
        <strain evidence="3">V1</strain>
    </source>
</reference>
<organism evidence="2 3">
    <name type="scientific">Treponema phagedenis</name>
    <dbReference type="NCBI Taxonomy" id="162"/>
    <lineage>
        <taxon>Bacteria</taxon>
        <taxon>Pseudomonadati</taxon>
        <taxon>Spirochaetota</taxon>
        <taxon>Spirochaetia</taxon>
        <taxon>Spirochaetales</taxon>
        <taxon>Treponemataceae</taxon>
        <taxon>Treponema</taxon>
    </lineage>
</organism>
<feature type="domain" description="N-acetyltransferase" evidence="1">
    <location>
        <begin position="62"/>
        <end position="214"/>
    </location>
</feature>
<dbReference type="RefSeq" id="WP_197071906.1">
    <property type="nucleotide sequence ID" value="NZ_CDNC01000051.1"/>
</dbReference>
<protein>
    <submittedName>
        <fullName evidence="2">FR47-like protein</fullName>
    </submittedName>
</protein>
<dbReference type="EMBL" id="CDNC01000051">
    <property type="protein sequence ID" value="CEM63407.1"/>
    <property type="molecule type" value="Genomic_DNA"/>
</dbReference>
<dbReference type="PANTHER" id="PTHR43415:SF3">
    <property type="entry name" value="GNAT-FAMILY ACETYLTRANSFERASE"/>
    <property type="match status" value="1"/>
</dbReference>
<keyword evidence="3" id="KW-1185">Reference proteome</keyword>
<dbReference type="Proteomes" id="UP000042527">
    <property type="component" value="Unassembled WGS sequence"/>
</dbReference>
<gene>
    <name evidence="2" type="ORF">TPHV1_90036</name>
</gene>
<name>A0A0B7H0J8_TREPH</name>
<dbReference type="SUPFAM" id="SSF55729">
    <property type="entry name" value="Acyl-CoA N-acyltransferases (Nat)"/>
    <property type="match status" value="1"/>
</dbReference>
<dbReference type="GeneID" id="57753040"/>
<evidence type="ECO:0000259" key="1">
    <source>
        <dbReference type="PROSITE" id="PS51186"/>
    </source>
</evidence>
<sequence length="214" mass="24331">MGTIDYFPTRHLPLRYHKSNGVGKNNTGRINAYEIHKTVTLKNGKTCLLRNATLNDAESVLANFDIVREETDYLLSYLDEKGFSIDDEKVFLENKENSPDEVQICAVIDNRLVGMAGLSKIGVQEKLRHRVEFGISIEKRYWGLGVGRALTLSCIDCAKKASYKQIELEVVAENQNAVNLYESIGFIEYGRNPRGFISRYTGYQELILMRLELV</sequence>
<evidence type="ECO:0000313" key="3">
    <source>
        <dbReference type="Proteomes" id="UP000042527"/>
    </source>
</evidence>
<dbReference type="InterPro" id="IPR016181">
    <property type="entry name" value="Acyl_CoA_acyltransferase"/>
</dbReference>
<dbReference type="Gene3D" id="3.40.630.30">
    <property type="match status" value="1"/>
</dbReference>
<dbReference type="AlphaFoldDB" id="A0A0B7H0J8"/>
<dbReference type="InterPro" id="IPR000182">
    <property type="entry name" value="GNAT_dom"/>
</dbReference>
<dbReference type="PROSITE" id="PS51186">
    <property type="entry name" value="GNAT"/>
    <property type="match status" value="1"/>
</dbReference>